<evidence type="ECO:0000313" key="3">
    <source>
        <dbReference type="Proteomes" id="UP000887013"/>
    </source>
</evidence>
<protein>
    <submittedName>
        <fullName evidence="2">YqaJ domain-containing protein</fullName>
    </submittedName>
</protein>
<keyword evidence="3" id="KW-1185">Reference proteome</keyword>
<evidence type="ECO:0000256" key="1">
    <source>
        <dbReference type="SAM" id="MobiDB-lite"/>
    </source>
</evidence>
<feature type="region of interest" description="Disordered" evidence="1">
    <location>
        <begin position="1"/>
        <end position="25"/>
    </location>
</feature>
<gene>
    <name evidence="2" type="primary">AVEN_211855_1</name>
    <name evidence="2" type="ORF">NPIL_361271</name>
</gene>
<accession>A0A8X6TNK7</accession>
<organism evidence="2 3">
    <name type="scientific">Nephila pilipes</name>
    <name type="common">Giant wood spider</name>
    <name type="synonym">Nephila maculata</name>
    <dbReference type="NCBI Taxonomy" id="299642"/>
    <lineage>
        <taxon>Eukaryota</taxon>
        <taxon>Metazoa</taxon>
        <taxon>Ecdysozoa</taxon>
        <taxon>Arthropoda</taxon>
        <taxon>Chelicerata</taxon>
        <taxon>Arachnida</taxon>
        <taxon>Araneae</taxon>
        <taxon>Araneomorphae</taxon>
        <taxon>Entelegynae</taxon>
        <taxon>Araneoidea</taxon>
        <taxon>Nephilidae</taxon>
        <taxon>Nephila</taxon>
    </lineage>
</organism>
<proteinExistence type="predicted"/>
<dbReference type="GO" id="GO:0006281">
    <property type="term" value="P:DNA repair"/>
    <property type="evidence" value="ECO:0007669"/>
    <property type="project" value="UniProtKB-ARBA"/>
</dbReference>
<feature type="compositionally biased region" description="Basic and acidic residues" evidence="1">
    <location>
        <begin position="1"/>
        <end position="11"/>
    </location>
</feature>
<dbReference type="SUPFAM" id="SSF52980">
    <property type="entry name" value="Restriction endonuclease-like"/>
    <property type="match status" value="1"/>
</dbReference>
<name>A0A8X6TNK7_NEPPI</name>
<dbReference type="OrthoDB" id="6155932at2759"/>
<dbReference type="InterPro" id="IPR011604">
    <property type="entry name" value="PDDEXK-like_dom_sf"/>
</dbReference>
<dbReference type="AlphaFoldDB" id="A0A8X6TNK7"/>
<reference evidence="2" key="1">
    <citation type="submission" date="2020-08" db="EMBL/GenBank/DDBJ databases">
        <title>Multicomponent nature underlies the extraordinary mechanical properties of spider dragline silk.</title>
        <authorList>
            <person name="Kono N."/>
            <person name="Nakamura H."/>
            <person name="Mori M."/>
            <person name="Yoshida Y."/>
            <person name="Ohtoshi R."/>
            <person name="Malay A.D."/>
            <person name="Moran D.A.P."/>
            <person name="Tomita M."/>
            <person name="Numata K."/>
            <person name="Arakawa K."/>
        </authorList>
    </citation>
    <scope>NUCLEOTIDE SEQUENCE</scope>
</reference>
<dbReference type="InterPro" id="IPR011335">
    <property type="entry name" value="Restrct_endonuc-II-like"/>
</dbReference>
<dbReference type="EMBL" id="BMAW01012674">
    <property type="protein sequence ID" value="GFT29916.1"/>
    <property type="molecule type" value="Genomic_DNA"/>
</dbReference>
<sequence length="232" mass="26744">MELNWETKETKSNNNISSVRNSEEAWERPTLSRNTAELGLHRSKVCNEFTKSFIATFRKSDTILKLRKQNALSMDNATDDTLSYLVERTEYQKVELMPHKRIICDTEAYDILLKNHLDKISIACNNELEERERAHWTSDKWREVKSLGLSSSSFKDVLCRRVSSSANLVKRLLFRCRLTTKVMGYSLANEEVASETYATKYITEIKYKCVLFVDPDNPYLCTSPDGFIGSDG</sequence>
<dbReference type="Gene3D" id="3.90.320.10">
    <property type="match status" value="1"/>
</dbReference>
<evidence type="ECO:0000313" key="2">
    <source>
        <dbReference type="EMBL" id="GFT29916.1"/>
    </source>
</evidence>
<dbReference type="Proteomes" id="UP000887013">
    <property type="component" value="Unassembled WGS sequence"/>
</dbReference>
<comment type="caution">
    <text evidence="2">The sequence shown here is derived from an EMBL/GenBank/DDBJ whole genome shotgun (WGS) entry which is preliminary data.</text>
</comment>